<feature type="compositionally biased region" description="Basic and acidic residues" evidence="6">
    <location>
        <begin position="1"/>
        <end position="15"/>
    </location>
</feature>
<dbReference type="InterPro" id="IPR006043">
    <property type="entry name" value="NCS2"/>
</dbReference>
<comment type="similarity">
    <text evidence="2">Belongs to the nucleobase:cation symporter-2 (NCS2) (TC 2.A.40) family.</text>
</comment>
<dbReference type="PANTHER" id="PTHR11119">
    <property type="entry name" value="XANTHINE-URACIL / VITAMIN C PERMEASE FAMILY MEMBER"/>
    <property type="match status" value="1"/>
</dbReference>
<accession>A0A8B8AHS8</accession>
<dbReference type="AlphaFoldDB" id="A0A8B8AHS8"/>
<keyword evidence="4 7" id="KW-1133">Transmembrane helix</keyword>
<dbReference type="RefSeq" id="XP_022290098.1">
    <property type="nucleotide sequence ID" value="XM_022434390.1"/>
</dbReference>
<feature type="transmembrane region" description="Helical" evidence="7">
    <location>
        <begin position="462"/>
        <end position="480"/>
    </location>
</feature>
<evidence type="ECO:0000256" key="6">
    <source>
        <dbReference type="SAM" id="MobiDB-lite"/>
    </source>
</evidence>
<reference evidence="9" key="1">
    <citation type="submission" date="2025-08" db="UniProtKB">
        <authorList>
            <consortium name="RefSeq"/>
        </authorList>
    </citation>
    <scope>IDENTIFICATION</scope>
    <source>
        <tissue evidence="9">Whole sample</tissue>
    </source>
</reference>
<feature type="region of interest" description="Disordered" evidence="6">
    <location>
        <begin position="1"/>
        <end position="24"/>
    </location>
</feature>
<gene>
    <name evidence="9" type="primary">LOC111101786</name>
</gene>
<dbReference type="GeneID" id="111101786"/>
<comment type="subcellular location">
    <subcellularLocation>
        <location evidence="1">Membrane</location>
        <topology evidence="1">Multi-pass membrane protein</topology>
    </subcellularLocation>
</comment>
<dbReference type="GO" id="GO:0016020">
    <property type="term" value="C:membrane"/>
    <property type="evidence" value="ECO:0007669"/>
    <property type="project" value="UniProtKB-SubCell"/>
</dbReference>
<sequence length="600" mass="64541">MADTKSREISVREENPGTDETGGAVKGVEVGAAEAGVADQSVMYPVDSVPPLHLTILFGLQQALMTLGGTMSLPFILASLFCPENESQVRAQLLSITMFMCGLATMLQCLLGVRLPIIQGGSHTFVAPIVAMLTLEQFRCPTEVDGFHGNASVHIPWERRMREVQGNLILASVTQVVVRGLGLVGLILRFVGPLTIAPTISLIGLSLTHVVSDFCGKHWGISLLTLALLLLFSNIINNVQLPVSTFTVKRKCHVTKFPIFQLFPVVITIAIVWLFCFVLTEADAFPTNSTEPAFRARTDSKVDILYQSSWFQFPLPLPFGMPTFSAARYMGMLAATLSSIFESVGDYFAAARFSEAPNPPAHAINRGIAIEGVCSIISGVMGAGHATTSYSGNIGIIGITKVGSRVVFVTAGAMLVFFGVLGKVGAVLALIPDPIVGGTLLLGLGMVASIVLQFCEMFCTRNITIVGLSFLMGLMVPEWLVENKDLGNTGSEDLDQVIKVLFGTASFTGGFIGFLLDNIVPGTEHERGIKRWIEVQNPASKSDDSRVYSSPPLTRLLERVGCCRYCPVSPTFKTGRLQQGSDTDEIENEGADLEEVKVSV</sequence>
<feature type="transmembrane region" description="Helical" evidence="7">
    <location>
        <begin position="219"/>
        <end position="239"/>
    </location>
</feature>
<protein>
    <submittedName>
        <fullName evidence="9">Solute carrier family 23 member 2-like isoform X2</fullName>
    </submittedName>
</protein>
<feature type="transmembrane region" description="Helical" evidence="7">
    <location>
        <begin position="435"/>
        <end position="455"/>
    </location>
</feature>
<feature type="transmembrane region" description="Helical" evidence="7">
    <location>
        <begin position="406"/>
        <end position="429"/>
    </location>
</feature>
<dbReference type="Pfam" id="PF00860">
    <property type="entry name" value="Xan_ur_permease"/>
    <property type="match status" value="1"/>
</dbReference>
<dbReference type="Proteomes" id="UP000694844">
    <property type="component" value="Chromosome 6"/>
</dbReference>
<proteinExistence type="inferred from homology"/>
<evidence type="ECO:0000256" key="2">
    <source>
        <dbReference type="ARBA" id="ARBA00008821"/>
    </source>
</evidence>
<evidence type="ECO:0000256" key="7">
    <source>
        <dbReference type="SAM" id="Phobius"/>
    </source>
</evidence>
<evidence type="ECO:0000256" key="3">
    <source>
        <dbReference type="ARBA" id="ARBA00022692"/>
    </source>
</evidence>
<keyword evidence="5 7" id="KW-0472">Membrane</keyword>
<evidence type="ECO:0000313" key="8">
    <source>
        <dbReference type="Proteomes" id="UP000694844"/>
    </source>
</evidence>
<name>A0A8B8AHS8_CRAVI</name>
<organism evidence="8 9">
    <name type="scientific">Crassostrea virginica</name>
    <name type="common">Eastern oyster</name>
    <dbReference type="NCBI Taxonomy" id="6565"/>
    <lineage>
        <taxon>Eukaryota</taxon>
        <taxon>Metazoa</taxon>
        <taxon>Spiralia</taxon>
        <taxon>Lophotrochozoa</taxon>
        <taxon>Mollusca</taxon>
        <taxon>Bivalvia</taxon>
        <taxon>Autobranchia</taxon>
        <taxon>Pteriomorphia</taxon>
        <taxon>Ostreida</taxon>
        <taxon>Ostreoidea</taxon>
        <taxon>Ostreidae</taxon>
        <taxon>Crassostrea</taxon>
    </lineage>
</organism>
<evidence type="ECO:0000256" key="5">
    <source>
        <dbReference type="ARBA" id="ARBA00023136"/>
    </source>
</evidence>
<evidence type="ECO:0000256" key="1">
    <source>
        <dbReference type="ARBA" id="ARBA00004141"/>
    </source>
</evidence>
<feature type="transmembrane region" description="Helical" evidence="7">
    <location>
        <begin position="500"/>
        <end position="520"/>
    </location>
</feature>
<feature type="transmembrane region" description="Helical" evidence="7">
    <location>
        <begin position="259"/>
        <end position="279"/>
    </location>
</feature>
<feature type="transmembrane region" description="Helical" evidence="7">
    <location>
        <begin position="194"/>
        <end position="212"/>
    </location>
</feature>
<evidence type="ECO:0000256" key="4">
    <source>
        <dbReference type="ARBA" id="ARBA00022989"/>
    </source>
</evidence>
<dbReference type="OrthoDB" id="1641903at2759"/>
<feature type="transmembrane region" description="Helical" evidence="7">
    <location>
        <begin position="93"/>
        <end position="113"/>
    </location>
</feature>
<feature type="transmembrane region" description="Helical" evidence="7">
    <location>
        <begin position="63"/>
        <end position="81"/>
    </location>
</feature>
<keyword evidence="8" id="KW-1185">Reference proteome</keyword>
<dbReference type="GO" id="GO:0022857">
    <property type="term" value="F:transmembrane transporter activity"/>
    <property type="evidence" value="ECO:0007669"/>
    <property type="project" value="InterPro"/>
</dbReference>
<keyword evidence="3 7" id="KW-0812">Transmembrane</keyword>
<evidence type="ECO:0000313" key="9">
    <source>
        <dbReference type="RefSeq" id="XP_022290098.1"/>
    </source>
</evidence>